<name>A0ACB7YSG8_9ERIC</name>
<dbReference type="Proteomes" id="UP000828048">
    <property type="component" value="Chromosome 3"/>
</dbReference>
<proteinExistence type="predicted"/>
<reference evidence="1 2" key="1">
    <citation type="journal article" date="2021" name="Hortic Res">
        <title>High-quality reference genome and annotation aids understanding of berry development for evergreen blueberry (Vaccinium darrowii).</title>
        <authorList>
            <person name="Yu J."/>
            <person name="Hulse-Kemp A.M."/>
            <person name="Babiker E."/>
            <person name="Staton M."/>
        </authorList>
    </citation>
    <scope>NUCLEOTIDE SEQUENCE [LARGE SCALE GENOMIC DNA]</scope>
    <source>
        <strain evidence="2">cv. NJ 8807/NJ 8810</strain>
        <tissue evidence="1">Young leaf</tissue>
    </source>
</reference>
<sequence length="111" mass="12499">MGWLVIGNMFDLGATPHQDLYNLRFKYGPVIWLKFGSMNTMVIQSPKAAAELFKNHDSIFCDRKITETGSPVFDQWCLQGGLASCGLSGQLPRPEFRSAGRNSHWNIPLRL</sequence>
<keyword evidence="2" id="KW-1185">Reference proteome</keyword>
<dbReference type="EMBL" id="CM037153">
    <property type="protein sequence ID" value="KAH7856626.1"/>
    <property type="molecule type" value="Genomic_DNA"/>
</dbReference>
<organism evidence="1 2">
    <name type="scientific">Vaccinium darrowii</name>
    <dbReference type="NCBI Taxonomy" id="229202"/>
    <lineage>
        <taxon>Eukaryota</taxon>
        <taxon>Viridiplantae</taxon>
        <taxon>Streptophyta</taxon>
        <taxon>Embryophyta</taxon>
        <taxon>Tracheophyta</taxon>
        <taxon>Spermatophyta</taxon>
        <taxon>Magnoliopsida</taxon>
        <taxon>eudicotyledons</taxon>
        <taxon>Gunneridae</taxon>
        <taxon>Pentapetalae</taxon>
        <taxon>asterids</taxon>
        <taxon>Ericales</taxon>
        <taxon>Ericaceae</taxon>
        <taxon>Vaccinioideae</taxon>
        <taxon>Vaccinieae</taxon>
        <taxon>Vaccinium</taxon>
    </lineage>
</organism>
<accession>A0ACB7YSG8</accession>
<gene>
    <name evidence="1" type="ORF">Vadar_003686</name>
</gene>
<evidence type="ECO:0000313" key="1">
    <source>
        <dbReference type="EMBL" id="KAH7856626.1"/>
    </source>
</evidence>
<comment type="caution">
    <text evidence="1">The sequence shown here is derived from an EMBL/GenBank/DDBJ whole genome shotgun (WGS) entry which is preliminary data.</text>
</comment>
<protein>
    <submittedName>
        <fullName evidence="1">Uncharacterized protein</fullName>
    </submittedName>
</protein>
<evidence type="ECO:0000313" key="2">
    <source>
        <dbReference type="Proteomes" id="UP000828048"/>
    </source>
</evidence>